<dbReference type="AlphaFoldDB" id="A0A6N4SPV8"/>
<keyword evidence="6" id="KW-1185">Reference proteome</keyword>
<name>A0A6N4SPV8_CYTH3</name>
<feature type="domain" description="Response regulatory" evidence="4">
    <location>
        <begin position="5"/>
        <end position="119"/>
    </location>
</feature>
<keyword evidence="2" id="KW-0902">Two-component regulatory system</keyword>
<evidence type="ECO:0000256" key="2">
    <source>
        <dbReference type="ARBA" id="ARBA00023012"/>
    </source>
</evidence>
<dbReference type="InterPro" id="IPR011006">
    <property type="entry name" value="CheY-like_superfamily"/>
</dbReference>
<dbReference type="PANTHER" id="PTHR44591">
    <property type="entry name" value="STRESS RESPONSE REGULATOR PROTEIN 1"/>
    <property type="match status" value="1"/>
</dbReference>
<dbReference type="Gene3D" id="3.40.50.2300">
    <property type="match status" value="1"/>
</dbReference>
<dbReference type="PANTHER" id="PTHR44591:SF14">
    <property type="entry name" value="PROTEIN PILG"/>
    <property type="match status" value="1"/>
</dbReference>
<dbReference type="CDD" id="cd00156">
    <property type="entry name" value="REC"/>
    <property type="match status" value="1"/>
</dbReference>
<dbReference type="RefSeq" id="WP_011584432.1">
    <property type="nucleotide sequence ID" value="NC_008255.1"/>
</dbReference>
<evidence type="ECO:0000313" key="6">
    <source>
        <dbReference type="Proteomes" id="UP000001822"/>
    </source>
</evidence>
<proteinExistence type="predicted"/>
<dbReference type="GO" id="GO:0000160">
    <property type="term" value="P:phosphorelay signal transduction system"/>
    <property type="evidence" value="ECO:0007669"/>
    <property type="project" value="UniProtKB-KW"/>
</dbReference>
<sequence>MQKYHILWADDEIDLLKPHIIFLNNKGYEVTTVTNGIDALELSNKTTFDIIFLDENMPGLSGLETLVKIKEVKPFVPVVMITKNEEEHIMEEAIGSKIADYLIKPINPNQILMSIKKLLQNKVLVNDKTTSSYRQQFAEISMTLSDKLDYKEWIDIYKKLVHWEIEIDAVGDGSLKEILLSQKSEGNQQFFKTVKTNYEKWINDSSEDKPVFSHTVFRKKIIPSIKQEKTFVLLIDNLRFDQWKVLQPLIAESYKTVSEELYYSILPTTTMYARNAFFAGMMPSEIEKKHPGFYNGDEEDLGKNNMEEELLRDQLKKNGLDIKFSYQKVTNLNQGKALCDGIKNILDNQLNVVVYNFVDMLSHARSDMEVLKELAPDESAYRSITASWFKHSPLQELIQLLSHKKIKLIITTDHGTIRVNKPHKIIGDKTTNSNMRYKVGKNLGFDASNYLMEIKKPESIFLPKTNISDAYVFAGDELFFVYPNNYQKFVQMFKDTFQHGGVSLEEVLIPYIVLEPNR</sequence>
<dbReference type="Proteomes" id="UP000001822">
    <property type="component" value="Chromosome"/>
</dbReference>
<protein>
    <submittedName>
        <fullName evidence="5">Two-component response regulator</fullName>
    </submittedName>
</protein>
<gene>
    <name evidence="5" type="ordered locus">CHU_1040</name>
</gene>
<dbReference type="EMBL" id="CP000383">
    <property type="protein sequence ID" value="ABG58317.1"/>
    <property type="molecule type" value="Genomic_DNA"/>
</dbReference>
<accession>A0A6N4SPV8</accession>
<dbReference type="InterPro" id="IPR001789">
    <property type="entry name" value="Sig_transdc_resp-reg_receiver"/>
</dbReference>
<evidence type="ECO:0000313" key="5">
    <source>
        <dbReference type="EMBL" id="ABG58317.1"/>
    </source>
</evidence>
<evidence type="ECO:0000259" key="4">
    <source>
        <dbReference type="PROSITE" id="PS50110"/>
    </source>
</evidence>
<evidence type="ECO:0000256" key="3">
    <source>
        <dbReference type="PROSITE-ProRule" id="PRU00169"/>
    </source>
</evidence>
<dbReference type="InterPro" id="IPR050595">
    <property type="entry name" value="Bact_response_regulator"/>
</dbReference>
<feature type="modified residue" description="4-aspartylphosphate" evidence="3">
    <location>
        <position position="54"/>
    </location>
</feature>
<dbReference type="Pfam" id="PF00072">
    <property type="entry name" value="Response_reg"/>
    <property type="match status" value="1"/>
</dbReference>
<dbReference type="SUPFAM" id="SSF53649">
    <property type="entry name" value="Alkaline phosphatase-like"/>
    <property type="match status" value="1"/>
</dbReference>
<dbReference type="SUPFAM" id="SSF52172">
    <property type="entry name" value="CheY-like"/>
    <property type="match status" value="1"/>
</dbReference>
<evidence type="ECO:0000256" key="1">
    <source>
        <dbReference type="ARBA" id="ARBA00022553"/>
    </source>
</evidence>
<organism evidence="5 6">
    <name type="scientific">Cytophaga hutchinsonii (strain ATCC 33406 / DSM 1761 / CIP 103989 / NBRC 15051 / NCIMB 9469 / D465)</name>
    <dbReference type="NCBI Taxonomy" id="269798"/>
    <lineage>
        <taxon>Bacteria</taxon>
        <taxon>Pseudomonadati</taxon>
        <taxon>Bacteroidota</taxon>
        <taxon>Cytophagia</taxon>
        <taxon>Cytophagales</taxon>
        <taxon>Cytophagaceae</taxon>
        <taxon>Cytophaga</taxon>
    </lineage>
</organism>
<dbReference type="PROSITE" id="PS50110">
    <property type="entry name" value="RESPONSE_REGULATORY"/>
    <property type="match status" value="1"/>
</dbReference>
<dbReference type="OrthoDB" id="9813025at2"/>
<dbReference type="SMART" id="SM00448">
    <property type="entry name" value="REC"/>
    <property type="match status" value="1"/>
</dbReference>
<reference evidence="5 6" key="1">
    <citation type="journal article" date="2007" name="Appl. Environ. Microbiol.">
        <title>Genome sequence of the cellulolytic gliding bacterium Cytophaga hutchinsonii.</title>
        <authorList>
            <person name="Xie G."/>
            <person name="Bruce D.C."/>
            <person name="Challacombe J.F."/>
            <person name="Chertkov O."/>
            <person name="Detter J.C."/>
            <person name="Gilna P."/>
            <person name="Han C.S."/>
            <person name="Lucas S."/>
            <person name="Misra M."/>
            <person name="Myers G.L."/>
            <person name="Richardson P."/>
            <person name="Tapia R."/>
            <person name="Thayer N."/>
            <person name="Thompson L.S."/>
            <person name="Brettin T.S."/>
            <person name="Henrissat B."/>
            <person name="Wilson D.B."/>
            <person name="McBride M.J."/>
        </authorList>
    </citation>
    <scope>NUCLEOTIDE SEQUENCE [LARGE SCALE GENOMIC DNA]</scope>
    <source>
        <strain evidence="6">ATCC 33406 / DSM 1761 / CIP 103989 / NBRC 15051 / NCIMB 9469 / D465</strain>
    </source>
</reference>
<dbReference type="InterPro" id="IPR017850">
    <property type="entry name" value="Alkaline_phosphatase_core_sf"/>
</dbReference>
<dbReference type="Pfam" id="PF08665">
    <property type="entry name" value="PglZ"/>
    <property type="match status" value="1"/>
</dbReference>
<keyword evidence="1 3" id="KW-0597">Phosphoprotein</keyword>
<dbReference type="KEGG" id="chu:CHU_1040"/>